<comment type="function">
    <text evidence="1">Resistance to tetracycline by an active tetracycline efflux. This is an energy-dependent process that decreases the accumulation of the antibiotic in whole cells. This protein functions as a metal-tetracycline/H(+) antiporter.</text>
</comment>
<feature type="transmembrane region" description="Helical" evidence="8">
    <location>
        <begin position="166"/>
        <end position="186"/>
    </location>
</feature>
<keyword evidence="7 8" id="KW-0472">Membrane</keyword>
<dbReference type="PROSITE" id="PS00216">
    <property type="entry name" value="SUGAR_TRANSPORT_1"/>
    <property type="match status" value="1"/>
</dbReference>
<dbReference type="InterPro" id="IPR005829">
    <property type="entry name" value="Sugar_transporter_CS"/>
</dbReference>
<feature type="transmembrane region" description="Helical" evidence="8">
    <location>
        <begin position="48"/>
        <end position="68"/>
    </location>
</feature>
<dbReference type="AlphaFoldDB" id="A0A2W2CA20"/>
<dbReference type="PROSITE" id="PS50850">
    <property type="entry name" value="MFS"/>
    <property type="match status" value="1"/>
</dbReference>
<feature type="transmembrane region" description="Helical" evidence="8">
    <location>
        <begin position="254"/>
        <end position="273"/>
    </location>
</feature>
<dbReference type="PANTHER" id="PTHR23504:SF15">
    <property type="entry name" value="MAJOR FACILITATOR SUPERFAMILY (MFS) PROFILE DOMAIN-CONTAINING PROTEIN"/>
    <property type="match status" value="1"/>
</dbReference>
<keyword evidence="5 8" id="KW-0812">Transmembrane</keyword>
<feature type="transmembrane region" description="Helical" evidence="8">
    <location>
        <begin position="218"/>
        <end position="242"/>
    </location>
</feature>
<dbReference type="Proteomes" id="UP000248795">
    <property type="component" value="Unassembled WGS sequence"/>
</dbReference>
<feature type="transmembrane region" description="Helical" evidence="8">
    <location>
        <begin position="351"/>
        <end position="370"/>
    </location>
</feature>
<evidence type="ECO:0000256" key="1">
    <source>
        <dbReference type="ARBA" id="ARBA00003279"/>
    </source>
</evidence>
<keyword evidence="4" id="KW-0813">Transport</keyword>
<dbReference type="PANTHER" id="PTHR23504">
    <property type="entry name" value="MAJOR FACILITATOR SUPERFAMILY DOMAIN-CONTAINING PROTEIN 10"/>
    <property type="match status" value="1"/>
</dbReference>
<evidence type="ECO:0000256" key="5">
    <source>
        <dbReference type="ARBA" id="ARBA00022692"/>
    </source>
</evidence>
<dbReference type="InterPro" id="IPR011701">
    <property type="entry name" value="MFS"/>
</dbReference>
<evidence type="ECO:0000313" key="11">
    <source>
        <dbReference type="Proteomes" id="UP000248795"/>
    </source>
</evidence>
<keyword evidence="11" id="KW-1185">Reference proteome</keyword>
<comment type="similarity">
    <text evidence="3">Belongs to the major facilitator superfamily. TCR/Tet family.</text>
</comment>
<evidence type="ECO:0000256" key="7">
    <source>
        <dbReference type="ARBA" id="ARBA00023136"/>
    </source>
</evidence>
<comment type="caution">
    <text evidence="10">The sequence shown here is derived from an EMBL/GenBank/DDBJ whole genome shotgun (WGS) entry which is preliminary data.</text>
</comment>
<feature type="transmembrane region" description="Helical" evidence="8">
    <location>
        <begin position="105"/>
        <end position="125"/>
    </location>
</feature>
<feature type="transmembrane region" description="Helical" evidence="8">
    <location>
        <begin position="137"/>
        <end position="160"/>
    </location>
</feature>
<evidence type="ECO:0000256" key="4">
    <source>
        <dbReference type="ARBA" id="ARBA00022448"/>
    </source>
</evidence>
<dbReference type="GO" id="GO:0022857">
    <property type="term" value="F:transmembrane transporter activity"/>
    <property type="evidence" value="ECO:0007669"/>
    <property type="project" value="InterPro"/>
</dbReference>
<evidence type="ECO:0000256" key="8">
    <source>
        <dbReference type="SAM" id="Phobius"/>
    </source>
</evidence>
<evidence type="ECO:0000256" key="3">
    <source>
        <dbReference type="ARBA" id="ARBA00007520"/>
    </source>
</evidence>
<evidence type="ECO:0000259" key="9">
    <source>
        <dbReference type="PROSITE" id="PS50850"/>
    </source>
</evidence>
<dbReference type="RefSeq" id="WP_111198591.1">
    <property type="nucleotide sequence ID" value="NZ_QKVK01000004.1"/>
</dbReference>
<feature type="transmembrane region" description="Helical" evidence="8">
    <location>
        <begin position="7"/>
        <end position="28"/>
    </location>
</feature>
<dbReference type="PRINTS" id="PR01035">
    <property type="entry name" value="TCRTETA"/>
</dbReference>
<dbReference type="SUPFAM" id="SSF103473">
    <property type="entry name" value="MFS general substrate transporter"/>
    <property type="match status" value="1"/>
</dbReference>
<sequence length="408" mass="43020">MSRRRGKFAVIFVFITVFLDMVGFGLVMPVLPRLIEEVSGTDLAGASIWGGWLFFAYGGMQFLFGPAIGNLSDAVGRRPVLLLSVFGLAVDYLLTGFAPNIIWLFVGRVFAGICGASYTTANAFLADITRPEERAKVFGMMGAAFGLGFVIGPAIGGLLGSFGPRVPFFVAAGLAILNFAYGWFVLPETLAPENRRPFSLARSNPIGALKVFAQYRGVVPLSAVMFLYFLSTAVYPAIWAFWGIAAFGWTEATVGLTLAAFGLLAAIVQGGLTGPVVKWLGERNAAVFGLVTAVIALVGYGLAPGFLAVMILLVVHAPEGFVHPALTAIMSHQAPEDAQGEIQGGIASLQSIGMLLGTVLFAQVFGWFAVPGAPPAAAGYPFLLAAVMLAGTLVFFLTLREVKPVTPP</sequence>
<evidence type="ECO:0000256" key="2">
    <source>
        <dbReference type="ARBA" id="ARBA00004141"/>
    </source>
</evidence>
<gene>
    <name evidence="10" type="ORF">DK847_11245</name>
</gene>
<protein>
    <submittedName>
        <fullName evidence="10">MFS transporter</fullName>
    </submittedName>
</protein>
<dbReference type="EMBL" id="QKVK01000004">
    <property type="protein sequence ID" value="PZF77013.1"/>
    <property type="molecule type" value="Genomic_DNA"/>
</dbReference>
<feature type="transmembrane region" description="Helical" evidence="8">
    <location>
        <begin position="285"/>
        <end position="303"/>
    </location>
</feature>
<keyword evidence="6 8" id="KW-1133">Transmembrane helix</keyword>
<organism evidence="10 11">
    <name type="scientific">Aestuariivirga litoralis</name>
    <dbReference type="NCBI Taxonomy" id="2650924"/>
    <lineage>
        <taxon>Bacteria</taxon>
        <taxon>Pseudomonadati</taxon>
        <taxon>Pseudomonadota</taxon>
        <taxon>Alphaproteobacteria</taxon>
        <taxon>Hyphomicrobiales</taxon>
        <taxon>Aestuariivirgaceae</taxon>
        <taxon>Aestuariivirga</taxon>
    </lineage>
</organism>
<dbReference type="Pfam" id="PF07690">
    <property type="entry name" value="MFS_1"/>
    <property type="match status" value="1"/>
</dbReference>
<dbReference type="InterPro" id="IPR020846">
    <property type="entry name" value="MFS_dom"/>
</dbReference>
<comment type="subcellular location">
    <subcellularLocation>
        <location evidence="2">Membrane</location>
        <topology evidence="2">Multi-pass membrane protein</topology>
    </subcellularLocation>
</comment>
<evidence type="ECO:0000256" key="6">
    <source>
        <dbReference type="ARBA" id="ARBA00022989"/>
    </source>
</evidence>
<dbReference type="InterPro" id="IPR001958">
    <property type="entry name" value="Tet-R_TetA/multi-R_MdtG-like"/>
</dbReference>
<dbReference type="InterPro" id="IPR036259">
    <property type="entry name" value="MFS_trans_sf"/>
</dbReference>
<dbReference type="GO" id="GO:0016020">
    <property type="term" value="C:membrane"/>
    <property type="evidence" value="ECO:0007669"/>
    <property type="project" value="UniProtKB-SubCell"/>
</dbReference>
<name>A0A2W2CA20_9HYPH</name>
<accession>A0A2W2CA20</accession>
<dbReference type="CDD" id="cd17388">
    <property type="entry name" value="MFS_TetA"/>
    <property type="match status" value="1"/>
</dbReference>
<feature type="transmembrane region" description="Helical" evidence="8">
    <location>
        <begin position="80"/>
        <end position="99"/>
    </location>
</feature>
<proteinExistence type="inferred from homology"/>
<dbReference type="Gene3D" id="1.20.1250.20">
    <property type="entry name" value="MFS general substrate transporter like domains"/>
    <property type="match status" value="1"/>
</dbReference>
<feature type="transmembrane region" description="Helical" evidence="8">
    <location>
        <begin position="376"/>
        <end position="399"/>
    </location>
</feature>
<evidence type="ECO:0000313" key="10">
    <source>
        <dbReference type="EMBL" id="PZF77013.1"/>
    </source>
</evidence>
<feature type="domain" description="Major facilitator superfamily (MFS) profile" evidence="9">
    <location>
        <begin position="9"/>
        <end position="403"/>
    </location>
</feature>
<reference evidence="11" key="1">
    <citation type="submission" date="2018-06" db="EMBL/GenBank/DDBJ databases">
        <title>Aestuariibacter litoralis strain KCTC 52945T.</title>
        <authorList>
            <person name="Li X."/>
            <person name="Salam N."/>
            <person name="Li J.-L."/>
            <person name="Chen Y.-M."/>
            <person name="Yang Z.-W."/>
            <person name="Zhang L.-Y."/>
            <person name="Han M.-X."/>
            <person name="Xiao M."/>
            <person name="Li W.-J."/>
        </authorList>
    </citation>
    <scope>NUCLEOTIDE SEQUENCE [LARGE SCALE GENOMIC DNA]</scope>
    <source>
        <strain evidence="11">KCTC 52945</strain>
    </source>
</reference>